<dbReference type="RefSeq" id="WP_119671145.1">
    <property type="nucleotide sequence ID" value="NZ_QXED01000011.1"/>
</dbReference>
<evidence type="ECO:0000313" key="3">
    <source>
        <dbReference type="Proteomes" id="UP000283523"/>
    </source>
</evidence>
<evidence type="ECO:0000256" key="1">
    <source>
        <dbReference type="SAM" id="Phobius"/>
    </source>
</evidence>
<dbReference type="EMBL" id="QXED01000011">
    <property type="protein sequence ID" value="RIV18511.1"/>
    <property type="molecule type" value="Genomic_DNA"/>
</dbReference>
<name>A0A418LZ63_9BACT</name>
<keyword evidence="3" id="KW-1185">Reference proteome</keyword>
<organism evidence="2 3">
    <name type="scientific">Fibrisoma montanum</name>
    <dbReference type="NCBI Taxonomy" id="2305895"/>
    <lineage>
        <taxon>Bacteria</taxon>
        <taxon>Pseudomonadati</taxon>
        <taxon>Bacteroidota</taxon>
        <taxon>Cytophagia</taxon>
        <taxon>Cytophagales</taxon>
        <taxon>Spirosomataceae</taxon>
        <taxon>Fibrisoma</taxon>
    </lineage>
</organism>
<feature type="transmembrane region" description="Helical" evidence="1">
    <location>
        <begin position="81"/>
        <end position="97"/>
    </location>
</feature>
<feature type="transmembrane region" description="Helical" evidence="1">
    <location>
        <begin position="12"/>
        <end position="30"/>
    </location>
</feature>
<sequence>MTTLSATQLARIVIRLGLGINMLMHGAVRIPKLSGFVDKMAGGFAGTILPEVLVRSFLYVLPFVELTTGLLILIGGRFSKWGYFVGGLVIAALLFGTTLKEDWGTAGTQLVYVVAFYLALRGLDAPAPRRD</sequence>
<gene>
    <name evidence="2" type="ORF">DYU11_28480</name>
</gene>
<accession>A0A418LZ63</accession>
<dbReference type="Proteomes" id="UP000283523">
    <property type="component" value="Unassembled WGS sequence"/>
</dbReference>
<comment type="caution">
    <text evidence="2">The sequence shown here is derived from an EMBL/GenBank/DDBJ whole genome shotgun (WGS) entry which is preliminary data.</text>
</comment>
<feature type="transmembrane region" description="Helical" evidence="1">
    <location>
        <begin position="103"/>
        <end position="120"/>
    </location>
</feature>
<keyword evidence="1" id="KW-1133">Transmembrane helix</keyword>
<dbReference type="OrthoDB" id="4732370at2"/>
<keyword evidence="1" id="KW-0472">Membrane</keyword>
<feature type="transmembrane region" description="Helical" evidence="1">
    <location>
        <begin position="56"/>
        <end position="74"/>
    </location>
</feature>
<dbReference type="AlphaFoldDB" id="A0A418LZ63"/>
<reference evidence="2 3" key="1">
    <citation type="submission" date="2018-08" db="EMBL/GenBank/DDBJ databases">
        <title>Fibrisoma montanum sp. nov., isolated from Danxia mountain soil.</title>
        <authorList>
            <person name="Huang Y."/>
        </authorList>
    </citation>
    <scope>NUCLEOTIDE SEQUENCE [LARGE SCALE GENOMIC DNA]</scope>
    <source>
        <strain evidence="2 3">HYT19</strain>
    </source>
</reference>
<keyword evidence="1" id="KW-0812">Transmembrane</keyword>
<evidence type="ECO:0000313" key="2">
    <source>
        <dbReference type="EMBL" id="RIV18511.1"/>
    </source>
</evidence>
<proteinExistence type="predicted"/>
<protein>
    <submittedName>
        <fullName evidence="2">DoxX family protein</fullName>
    </submittedName>
</protein>